<keyword evidence="1" id="KW-0479">Metal-binding</keyword>
<accession>A0A9P1CWJ5</accession>
<dbReference type="SMART" id="SM00184">
    <property type="entry name" value="RING"/>
    <property type="match status" value="1"/>
</dbReference>
<dbReference type="Proteomes" id="UP001152797">
    <property type="component" value="Unassembled WGS sequence"/>
</dbReference>
<dbReference type="EMBL" id="CAMXCT020002535">
    <property type="protein sequence ID" value="CAL1152115.1"/>
    <property type="molecule type" value="Genomic_DNA"/>
</dbReference>
<organism evidence="3">
    <name type="scientific">Cladocopium goreaui</name>
    <dbReference type="NCBI Taxonomy" id="2562237"/>
    <lineage>
        <taxon>Eukaryota</taxon>
        <taxon>Sar</taxon>
        <taxon>Alveolata</taxon>
        <taxon>Dinophyceae</taxon>
        <taxon>Suessiales</taxon>
        <taxon>Symbiodiniaceae</taxon>
        <taxon>Cladocopium</taxon>
    </lineage>
</organism>
<reference evidence="4" key="2">
    <citation type="submission" date="2024-04" db="EMBL/GenBank/DDBJ databases">
        <authorList>
            <person name="Chen Y."/>
            <person name="Shah S."/>
            <person name="Dougan E. K."/>
            <person name="Thang M."/>
            <person name="Chan C."/>
        </authorList>
    </citation>
    <scope>NUCLEOTIDE SEQUENCE [LARGE SCALE GENOMIC DNA]</scope>
</reference>
<name>A0A9P1CWJ5_9DINO</name>
<sequence length="276" mass="29941">MSPSRIGDVAVIRCQRTCVGKVPSAGHGGVRVAGHPYDGLPAAHCVEELLFEQVQPSRTQILPGGVNFLQLLLLLLLWYQLVPRRINRRVNVSPGGPRRESSAGIGAMMVLELGRLTAHARASQFQQADGWVKDTVQFFFNGCKTEAQKGLDSFTLRSLPIPEIGPCISVDQIADTLKAKLDTMGFASCEVKHYYDFQQHAVLCTLHASWHVVDTPAPPPSTGGCSNTCPICQEIRPVVVLVPCGHTLCSTCQGNLQSCPFCRSPITTSTNGLFMD</sequence>
<proteinExistence type="predicted"/>
<feature type="domain" description="RING-type" evidence="2">
    <location>
        <begin position="229"/>
        <end position="263"/>
    </location>
</feature>
<reference evidence="3" key="1">
    <citation type="submission" date="2022-10" db="EMBL/GenBank/DDBJ databases">
        <authorList>
            <person name="Chen Y."/>
            <person name="Dougan E. K."/>
            <person name="Chan C."/>
            <person name="Rhodes N."/>
            <person name="Thang M."/>
        </authorList>
    </citation>
    <scope>NUCLEOTIDE SEQUENCE</scope>
</reference>
<evidence type="ECO:0000313" key="3">
    <source>
        <dbReference type="EMBL" id="CAI3998740.1"/>
    </source>
</evidence>
<keyword evidence="5" id="KW-1185">Reference proteome</keyword>
<dbReference type="PROSITE" id="PS50089">
    <property type="entry name" value="ZF_RING_2"/>
    <property type="match status" value="1"/>
</dbReference>
<dbReference type="GO" id="GO:0008270">
    <property type="term" value="F:zinc ion binding"/>
    <property type="evidence" value="ECO:0007669"/>
    <property type="project" value="UniProtKB-KW"/>
</dbReference>
<dbReference type="Pfam" id="PF13920">
    <property type="entry name" value="zf-C3HC4_3"/>
    <property type="match status" value="1"/>
</dbReference>
<dbReference type="AlphaFoldDB" id="A0A9P1CWJ5"/>
<dbReference type="Gene3D" id="3.30.40.10">
    <property type="entry name" value="Zinc/RING finger domain, C3HC4 (zinc finger)"/>
    <property type="match status" value="1"/>
</dbReference>
<protein>
    <recommendedName>
        <fullName evidence="2">RING-type domain-containing protein</fullName>
    </recommendedName>
</protein>
<dbReference type="SUPFAM" id="SSF57850">
    <property type="entry name" value="RING/U-box"/>
    <property type="match status" value="1"/>
</dbReference>
<dbReference type="InterPro" id="IPR013083">
    <property type="entry name" value="Znf_RING/FYVE/PHD"/>
</dbReference>
<keyword evidence="1" id="KW-0862">Zinc</keyword>
<dbReference type="EMBL" id="CAMXCT030002535">
    <property type="protein sequence ID" value="CAL4786052.1"/>
    <property type="molecule type" value="Genomic_DNA"/>
</dbReference>
<dbReference type="OrthoDB" id="66726at2759"/>
<evidence type="ECO:0000313" key="4">
    <source>
        <dbReference type="EMBL" id="CAL1152115.1"/>
    </source>
</evidence>
<evidence type="ECO:0000259" key="2">
    <source>
        <dbReference type="PROSITE" id="PS50089"/>
    </source>
</evidence>
<dbReference type="InterPro" id="IPR001841">
    <property type="entry name" value="Znf_RING"/>
</dbReference>
<keyword evidence="1" id="KW-0863">Zinc-finger</keyword>
<dbReference type="EMBL" id="CAMXCT010002535">
    <property type="protein sequence ID" value="CAI3998740.1"/>
    <property type="molecule type" value="Genomic_DNA"/>
</dbReference>
<comment type="caution">
    <text evidence="3">The sequence shown here is derived from an EMBL/GenBank/DDBJ whole genome shotgun (WGS) entry which is preliminary data.</text>
</comment>
<evidence type="ECO:0000313" key="5">
    <source>
        <dbReference type="Proteomes" id="UP001152797"/>
    </source>
</evidence>
<gene>
    <name evidence="3" type="ORF">C1SCF055_LOCUS25014</name>
</gene>
<evidence type="ECO:0000256" key="1">
    <source>
        <dbReference type="PROSITE-ProRule" id="PRU00175"/>
    </source>
</evidence>